<evidence type="ECO:0000313" key="1">
    <source>
        <dbReference type="EMBL" id="KHJ77934.1"/>
    </source>
</evidence>
<dbReference type="EMBL" id="KN610274">
    <property type="protein sequence ID" value="KHJ77934.1"/>
    <property type="molecule type" value="Genomic_DNA"/>
</dbReference>
<proteinExistence type="predicted"/>
<sequence>LSVYSRLKLVRSLQERPQGQQQPPQSKLKFKLLLKPHNKIKTMRLKLLKSLKPLKLEHDLGLKQLNHELLRHAWPQIKLEVEFSVSQVYLNALLPADNTVRIHQISDIFAFRNVCTGKARLWILFVTYGPFYFFRTDMESKLFYLVFIIRHINKAIFFSGRIINAKGKMFSKTGKSRVDFDEVCSIGLRF</sequence>
<organism evidence="1 2">
    <name type="scientific">Oesophagostomum dentatum</name>
    <name type="common">Nodular worm</name>
    <dbReference type="NCBI Taxonomy" id="61180"/>
    <lineage>
        <taxon>Eukaryota</taxon>
        <taxon>Metazoa</taxon>
        <taxon>Ecdysozoa</taxon>
        <taxon>Nematoda</taxon>
        <taxon>Chromadorea</taxon>
        <taxon>Rhabditida</taxon>
        <taxon>Rhabditina</taxon>
        <taxon>Rhabditomorpha</taxon>
        <taxon>Strongyloidea</taxon>
        <taxon>Strongylidae</taxon>
        <taxon>Oesophagostomum</taxon>
    </lineage>
</organism>
<evidence type="ECO:0000313" key="2">
    <source>
        <dbReference type="Proteomes" id="UP000053660"/>
    </source>
</evidence>
<gene>
    <name evidence="1" type="ORF">OESDEN_22446</name>
</gene>
<dbReference type="Proteomes" id="UP000053660">
    <property type="component" value="Unassembled WGS sequence"/>
</dbReference>
<feature type="non-terminal residue" evidence="1">
    <location>
        <position position="1"/>
    </location>
</feature>
<dbReference type="AlphaFoldDB" id="A0A0B1RZ18"/>
<name>A0A0B1RZ18_OESDE</name>
<keyword evidence="2" id="KW-1185">Reference proteome</keyword>
<protein>
    <submittedName>
        <fullName evidence="1">Uncharacterized protein</fullName>
    </submittedName>
</protein>
<accession>A0A0B1RZ18</accession>
<reference evidence="1 2" key="1">
    <citation type="submission" date="2014-03" db="EMBL/GenBank/DDBJ databases">
        <title>Draft genome of the hookworm Oesophagostomum dentatum.</title>
        <authorList>
            <person name="Mitreva M."/>
        </authorList>
    </citation>
    <scope>NUCLEOTIDE SEQUENCE [LARGE SCALE GENOMIC DNA]</scope>
    <source>
        <strain evidence="1 2">OD-Hann</strain>
    </source>
</reference>